<feature type="compositionally biased region" description="Polar residues" evidence="1">
    <location>
        <begin position="123"/>
        <end position="137"/>
    </location>
</feature>
<accession>A0ABU6V863</accession>
<sequence length="137" mass="15947">MPDPSVSHELMRRLAFHARRLLRDRPKYGSLTVKCRGPSPKRPATPLRKRVSKVPQVLNRVRIPSSMYVHICLYVRNHIDMRNMMIFRAIRELPIKLSLSTRNKPAYAKSVPKKGTRFDRTQPILSQPNETGVNRHI</sequence>
<organism evidence="2 3">
    <name type="scientific">Stylosanthes scabra</name>
    <dbReference type="NCBI Taxonomy" id="79078"/>
    <lineage>
        <taxon>Eukaryota</taxon>
        <taxon>Viridiplantae</taxon>
        <taxon>Streptophyta</taxon>
        <taxon>Embryophyta</taxon>
        <taxon>Tracheophyta</taxon>
        <taxon>Spermatophyta</taxon>
        <taxon>Magnoliopsida</taxon>
        <taxon>eudicotyledons</taxon>
        <taxon>Gunneridae</taxon>
        <taxon>Pentapetalae</taxon>
        <taxon>rosids</taxon>
        <taxon>fabids</taxon>
        <taxon>Fabales</taxon>
        <taxon>Fabaceae</taxon>
        <taxon>Papilionoideae</taxon>
        <taxon>50 kb inversion clade</taxon>
        <taxon>dalbergioids sensu lato</taxon>
        <taxon>Dalbergieae</taxon>
        <taxon>Pterocarpus clade</taxon>
        <taxon>Stylosanthes</taxon>
    </lineage>
</organism>
<evidence type="ECO:0000313" key="2">
    <source>
        <dbReference type="EMBL" id="MED6169536.1"/>
    </source>
</evidence>
<gene>
    <name evidence="2" type="ORF">PIB30_022163</name>
</gene>
<evidence type="ECO:0000313" key="3">
    <source>
        <dbReference type="Proteomes" id="UP001341840"/>
    </source>
</evidence>
<evidence type="ECO:0000256" key="1">
    <source>
        <dbReference type="SAM" id="MobiDB-lite"/>
    </source>
</evidence>
<name>A0ABU6V863_9FABA</name>
<dbReference type="EMBL" id="JASCZI010151109">
    <property type="protein sequence ID" value="MED6169536.1"/>
    <property type="molecule type" value="Genomic_DNA"/>
</dbReference>
<reference evidence="2 3" key="1">
    <citation type="journal article" date="2023" name="Plants (Basel)">
        <title>Bridging the Gap: Combining Genomics and Transcriptomics Approaches to Understand Stylosanthes scabra, an Orphan Legume from the Brazilian Caatinga.</title>
        <authorList>
            <person name="Ferreira-Neto J.R.C."/>
            <person name="da Silva M.D."/>
            <person name="Binneck E."/>
            <person name="de Melo N.F."/>
            <person name="da Silva R.H."/>
            <person name="de Melo A.L.T.M."/>
            <person name="Pandolfi V."/>
            <person name="Bustamante F.O."/>
            <person name="Brasileiro-Vidal A.C."/>
            <person name="Benko-Iseppon A.M."/>
        </authorList>
    </citation>
    <scope>NUCLEOTIDE SEQUENCE [LARGE SCALE GENOMIC DNA]</scope>
    <source>
        <tissue evidence="2">Leaves</tissue>
    </source>
</reference>
<evidence type="ECO:0008006" key="4">
    <source>
        <dbReference type="Google" id="ProtNLM"/>
    </source>
</evidence>
<proteinExistence type="predicted"/>
<protein>
    <recommendedName>
        <fullName evidence="4">Ribosomal protein S10</fullName>
    </recommendedName>
</protein>
<comment type="caution">
    <text evidence="2">The sequence shown here is derived from an EMBL/GenBank/DDBJ whole genome shotgun (WGS) entry which is preliminary data.</text>
</comment>
<dbReference type="Proteomes" id="UP001341840">
    <property type="component" value="Unassembled WGS sequence"/>
</dbReference>
<keyword evidence="3" id="KW-1185">Reference proteome</keyword>
<feature type="region of interest" description="Disordered" evidence="1">
    <location>
        <begin position="106"/>
        <end position="137"/>
    </location>
</feature>